<feature type="domain" description="ABC transmembrane type-1" evidence="9">
    <location>
        <begin position="65"/>
        <end position="270"/>
    </location>
</feature>
<dbReference type="CDD" id="cd06261">
    <property type="entry name" value="TM_PBP2"/>
    <property type="match status" value="1"/>
</dbReference>
<dbReference type="AlphaFoldDB" id="A0A975TRL9"/>
<dbReference type="Proteomes" id="UP000693972">
    <property type="component" value="Unassembled WGS sequence"/>
</dbReference>
<accession>A0A975TRL9</accession>
<reference evidence="10 11" key="1">
    <citation type="submission" date="2021-07" db="EMBL/GenBank/DDBJ databases">
        <title>Karlodiniumbacter phycospheric gen. nov., sp. nov., a phycosphere bacterium isolated from karlodinium veneficum.</title>
        <authorList>
            <person name="Peng Y."/>
            <person name="Jiang L."/>
            <person name="Lee J."/>
        </authorList>
    </citation>
    <scope>NUCLEOTIDE SEQUENCE</scope>
    <source>
        <strain evidence="10 11">N5</strain>
    </source>
</reference>
<keyword evidence="11" id="KW-1185">Reference proteome</keyword>
<evidence type="ECO:0000256" key="8">
    <source>
        <dbReference type="RuleBase" id="RU363032"/>
    </source>
</evidence>
<evidence type="ECO:0000256" key="6">
    <source>
        <dbReference type="ARBA" id="ARBA00022989"/>
    </source>
</evidence>
<keyword evidence="7 8" id="KW-0472">Membrane</keyword>
<evidence type="ECO:0000256" key="1">
    <source>
        <dbReference type="ARBA" id="ARBA00004651"/>
    </source>
</evidence>
<evidence type="ECO:0000256" key="5">
    <source>
        <dbReference type="ARBA" id="ARBA00022692"/>
    </source>
</evidence>
<keyword evidence="6 8" id="KW-1133">Transmembrane helix</keyword>
<comment type="subcellular location">
    <subcellularLocation>
        <location evidence="1 8">Cell membrane</location>
        <topology evidence="1 8">Multi-pass membrane protein</topology>
    </subcellularLocation>
</comment>
<sequence>MSLLHRAAVPILLLPAGGYLALFFGLPLLLAFLGGFGLFTRGAQTGFTLEHYRALLTTQAYRDGLWFSTYLAIVPTLASLALSLPLAVALARTHPGQRLFNILYKVPLVVPGIVAAFVVMTMFDRGGLAARVLAPVGIDLPKLVRDQWAIGVIIATSWKAVPLMTLIIGGSLASINRDILSAARTLGAGPLATFWRIQVPLALPGITAAFLLTFIGGMGAYAVPNLLGPVYPLPLSVHMYVNAFERNNWGLVSAMGTVLSLISISVLLAYYRVTRGMRRVFGGEQR</sequence>
<feature type="transmembrane region" description="Helical" evidence="8">
    <location>
        <begin position="65"/>
        <end position="90"/>
    </location>
</feature>
<proteinExistence type="inferred from homology"/>
<evidence type="ECO:0000256" key="3">
    <source>
        <dbReference type="ARBA" id="ARBA00022448"/>
    </source>
</evidence>
<keyword evidence="4" id="KW-1003">Cell membrane</keyword>
<dbReference type="PANTHER" id="PTHR42929:SF1">
    <property type="entry name" value="INNER MEMBRANE ABC TRANSPORTER PERMEASE PROTEIN YDCU-RELATED"/>
    <property type="match status" value="1"/>
</dbReference>
<keyword evidence="3 8" id="KW-0813">Transport</keyword>
<evidence type="ECO:0000256" key="2">
    <source>
        <dbReference type="ARBA" id="ARBA00007069"/>
    </source>
</evidence>
<dbReference type="Pfam" id="PF00528">
    <property type="entry name" value="BPD_transp_1"/>
    <property type="match status" value="1"/>
</dbReference>
<dbReference type="PROSITE" id="PS50928">
    <property type="entry name" value="ABC_TM1"/>
    <property type="match status" value="1"/>
</dbReference>
<evidence type="ECO:0000313" key="10">
    <source>
        <dbReference type="EMBL" id="QXL86235.1"/>
    </source>
</evidence>
<dbReference type="SUPFAM" id="SSF161098">
    <property type="entry name" value="MetI-like"/>
    <property type="match status" value="1"/>
</dbReference>
<dbReference type="EMBL" id="CP078073">
    <property type="protein sequence ID" value="QXL86235.1"/>
    <property type="molecule type" value="Genomic_DNA"/>
</dbReference>
<feature type="transmembrane region" description="Helical" evidence="8">
    <location>
        <begin position="12"/>
        <end position="39"/>
    </location>
</feature>
<evidence type="ECO:0000256" key="7">
    <source>
        <dbReference type="ARBA" id="ARBA00023136"/>
    </source>
</evidence>
<organism evidence="10">
    <name type="scientific">Gymnodinialimonas phycosphaerae</name>
    <dbReference type="NCBI Taxonomy" id="2841589"/>
    <lineage>
        <taxon>Bacteria</taxon>
        <taxon>Pseudomonadati</taxon>
        <taxon>Pseudomonadota</taxon>
        <taxon>Alphaproteobacteria</taxon>
        <taxon>Rhodobacterales</taxon>
        <taxon>Paracoccaceae</taxon>
        <taxon>Gymnodinialimonas</taxon>
    </lineage>
</organism>
<gene>
    <name evidence="10" type="ORF">KUL25_12180</name>
</gene>
<dbReference type="RefSeq" id="WP_257893195.1">
    <property type="nucleotide sequence ID" value="NZ_JAIMBW010000001.1"/>
</dbReference>
<feature type="transmembrane region" description="Helical" evidence="8">
    <location>
        <begin position="201"/>
        <end position="223"/>
    </location>
</feature>
<feature type="transmembrane region" description="Helical" evidence="8">
    <location>
        <begin position="102"/>
        <end position="123"/>
    </location>
</feature>
<dbReference type="InterPro" id="IPR035906">
    <property type="entry name" value="MetI-like_sf"/>
</dbReference>
<dbReference type="GO" id="GO:0005886">
    <property type="term" value="C:plasma membrane"/>
    <property type="evidence" value="ECO:0007669"/>
    <property type="project" value="UniProtKB-SubCell"/>
</dbReference>
<dbReference type="GO" id="GO:0055085">
    <property type="term" value="P:transmembrane transport"/>
    <property type="evidence" value="ECO:0007669"/>
    <property type="project" value="InterPro"/>
</dbReference>
<name>A0A975TRL9_9RHOB</name>
<keyword evidence="5 8" id="KW-0812">Transmembrane</keyword>
<dbReference type="EMBL" id="JAIMBW010000001">
    <property type="protein sequence ID" value="MBY4893520.1"/>
    <property type="molecule type" value="Genomic_DNA"/>
</dbReference>
<comment type="similarity">
    <text evidence="2">Belongs to the binding-protein-dependent transport system permease family. CysTW subfamily.</text>
</comment>
<evidence type="ECO:0000259" key="9">
    <source>
        <dbReference type="PROSITE" id="PS50928"/>
    </source>
</evidence>
<dbReference type="Gene3D" id="1.10.3720.10">
    <property type="entry name" value="MetI-like"/>
    <property type="match status" value="1"/>
</dbReference>
<evidence type="ECO:0000313" key="11">
    <source>
        <dbReference type="Proteomes" id="UP000693972"/>
    </source>
</evidence>
<feature type="transmembrane region" description="Helical" evidence="8">
    <location>
        <begin position="249"/>
        <end position="271"/>
    </location>
</feature>
<dbReference type="PANTHER" id="PTHR42929">
    <property type="entry name" value="INNER MEMBRANE ABC TRANSPORTER PERMEASE PROTEIN YDCU-RELATED-RELATED"/>
    <property type="match status" value="1"/>
</dbReference>
<dbReference type="InterPro" id="IPR000515">
    <property type="entry name" value="MetI-like"/>
</dbReference>
<protein>
    <submittedName>
        <fullName evidence="10">ABC transporter permease</fullName>
    </submittedName>
</protein>
<feature type="transmembrane region" description="Helical" evidence="8">
    <location>
        <begin position="148"/>
        <end position="175"/>
    </location>
</feature>
<evidence type="ECO:0000256" key="4">
    <source>
        <dbReference type="ARBA" id="ARBA00022475"/>
    </source>
</evidence>